<organism evidence="1 2">
    <name type="scientific">Phanerochaete sordida</name>
    <dbReference type="NCBI Taxonomy" id="48140"/>
    <lineage>
        <taxon>Eukaryota</taxon>
        <taxon>Fungi</taxon>
        <taxon>Dikarya</taxon>
        <taxon>Basidiomycota</taxon>
        <taxon>Agaricomycotina</taxon>
        <taxon>Agaricomycetes</taxon>
        <taxon>Polyporales</taxon>
        <taxon>Phanerochaetaceae</taxon>
        <taxon>Phanerochaete</taxon>
    </lineage>
</organism>
<evidence type="ECO:0000313" key="2">
    <source>
        <dbReference type="Proteomes" id="UP000703269"/>
    </source>
</evidence>
<name>A0A9P3GHH3_9APHY</name>
<protein>
    <recommendedName>
        <fullName evidence="3">F-box domain-containing protein</fullName>
    </recommendedName>
</protein>
<evidence type="ECO:0000313" key="1">
    <source>
        <dbReference type="EMBL" id="GJE95707.1"/>
    </source>
</evidence>
<gene>
    <name evidence="1" type="ORF">PsYK624_118930</name>
</gene>
<proteinExistence type="predicted"/>
<sequence length="294" mass="32785">MHHALQINEIVQHVAGGVGTEDHQTLLHLALVCHAFFDPAMDVRWRILYDIDYIIQVSPEDVFGHNSAHEKGYRQVAISRSPSEHEWQRLAQYARPMRVLECSAGSCSFMDIRLDMIAEYGALLPDLHTLYSNALLPSPLFLRPPLHYLNLKKLNFQHILDILDALPGCGFDARSHLLNSMTCFDYSGHLSEKFADALLKMKKLIEAVTTFLSLVPCDICRPARAPDALLSPVRELKLAELALVEVQLGGTASDKATRFLVRRFPHVYVSVSVNDGRSGLALSRKMIQASCGAG</sequence>
<dbReference type="EMBL" id="BPQB01000051">
    <property type="protein sequence ID" value="GJE95707.1"/>
    <property type="molecule type" value="Genomic_DNA"/>
</dbReference>
<reference evidence="1 2" key="1">
    <citation type="submission" date="2021-08" db="EMBL/GenBank/DDBJ databases">
        <title>Draft Genome Sequence of Phanerochaete sordida strain YK-624.</title>
        <authorList>
            <person name="Mori T."/>
            <person name="Dohra H."/>
            <person name="Suzuki T."/>
            <person name="Kawagishi H."/>
            <person name="Hirai H."/>
        </authorList>
    </citation>
    <scope>NUCLEOTIDE SEQUENCE [LARGE SCALE GENOMIC DNA]</scope>
    <source>
        <strain evidence="1 2">YK-624</strain>
    </source>
</reference>
<dbReference type="Proteomes" id="UP000703269">
    <property type="component" value="Unassembled WGS sequence"/>
</dbReference>
<comment type="caution">
    <text evidence="1">The sequence shown here is derived from an EMBL/GenBank/DDBJ whole genome shotgun (WGS) entry which is preliminary data.</text>
</comment>
<accession>A0A9P3GHH3</accession>
<dbReference type="AlphaFoldDB" id="A0A9P3GHH3"/>
<dbReference type="OrthoDB" id="2794631at2759"/>
<keyword evidence="2" id="KW-1185">Reference proteome</keyword>
<evidence type="ECO:0008006" key="3">
    <source>
        <dbReference type="Google" id="ProtNLM"/>
    </source>
</evidence>